<reference evidence="12 13" key="1">
    <citation type="submission" date="2016-10" db="EMBL/GenBank/DDBJ databases">
        <authorList>
            <person name="de Groot N.N."/>
        </authorList>
    </citation>
    <scope>NUCLEOTIDE SEQUENCE [LARGE SCALE GENOMIC DNA]</scope>
    <source>
        <strain evidence="12 13">DSM 22012</strain>
    </source>
</reference>
<dbReference type="EC" id="1.4.3.5" evidence="7"/>
<keyword evidence="13" id="KW-1185">Reference proteome</keyword>
<evidence type="ECO:0000256" key="4">
    <source>
        <dbReference type="ARBA" id="ARBA00022643"/>
    </source>
</evidence>
<evidence type="ECO:0000256" key="7">
    <source>
        <dbReference type="HAMAP-Rule" id="MF_01629"/>
    </source>
</evidence>
<organism evidence="12 13">
    <name type="scientific">Marinobacterium lutimaris</name>
    <dbReference type="NCBI Taxonomy" id="568106"/>
    <lineage>
        <taxon>Bacteria</taxon>
        <taxon>Pseudomonadati</taxon>
        <taxon>Pseudomonadota</taxon>
        <taxon>Gammaproteobacteria</taxon>
        <taxon>Oceanospirillales</taxon>
        <taxon>Oceanospirillaceae</taxon>
        <taxon>Marinobacterium</taxon>
    </lineage>
</organism>
<comment type="catalytic activity">
    <reaction evidence="7">
        <text>pyridoxine 5'-phosphate + O2 = pyridoxal 5'-phosphate + H2O2</text>
        <dbReference type="Rhea" id="RHEA:15149"/>
        <dbReference type="ChEBI" id="CHEBI:15379"/>
        <dbReference type="ChEBI" id="CHEBI:16240"/>
        <dbReference type="ChEBI" id="CHEBI:58589"/>
        <dbReference type="ChEBI" id="CHEBI:597326"/>
        <dbReference type="EC" id="1.4.3.5"/>
    </reaction>
</comment>
<keyword evidence="5 7" id="KW-0560">Oxidoreductase</keyword>
<feature type="binding site" evidence="7 9">
    <location>
        <begin position="144"/>
        <end position="145"/>
    </location>
    <ligand>
        <name>FMN</name>
        <dbReference type="ChEBI" id="CHEBI:58210"/>
    </ligand>
</feature>
<feature type="binding site" evidence="7 9">
    <location>
        <begin position="65"/>
        <end position="70"/>
    </location>
    <ligand>
        <name>FMN</name>
        <dbReference type="ChEBI" id="CHEBI:58210"/>
    </ligand>
</feature>
<evidence type="ECO:0000256" key="1">
    <source>
        <dbReference type="ARBA" id="ARBA00007301"/>
    </source>
</evidence>
<comment type="subunit">
    <text evidence="2 7">Homodimer.</text>
</comment>
<name>A0A1H6DL34_9GAMM</name>
<dbReference type="InterPro" id="IPR019576">
    <property type="entry name" value="Pyridoxamine_oxidase_dimer_C"/>
</dbReference>
<feature type="binding site" evidence="7 9">
    <location>
        <begin position="80"/>
        <end position="81"/>
    </location>
    <ligand>
        <name>FMN</name>
        <dbReference type="ChEBI" id="CHEBI:58210"/>
    </ligand>
</feature>
<feature type="binding site" evidence="7 8">
    <location>
        <position position="70"/>
    </location>
    <ligand>
        <name>substrate</name>
    </ligand>
</feature>
<accession>A0A1H6DL34</accession>
<dbReference type="InterPro" id="IPR012349">
    <property type="entry name" value="Split_barrel_FMN-bd"/>
</dbReference>
<dbReference type="HAMAP" id="MF_01629">
    <property type="entry name" value="PdxH"/>
    <property type="match status" value="1"/>
</dbReference>
<dbReference type="NCBIfam" id="TIGR00558">
    <property type="entry name" value="pdxH"/>
    <property type="match status" value="1"/>
</dbReference>
<dbReference type="GO" id="GO:0010181">
    <property type="term" value="F:FMN binding"/>
    <property type="evidence" value="ECO:0007669"/>
    <property type="project" value="UniProtKB-UniRule"/>
</dbReference>
<evidence type="ECO:0000313" key="12">
    <source>
        <dbReference type="EMBL" id="SEG86040.1"/>
    </source>
</evidence>
<proteinExistence type="inferred from homology"/>
<comment type="caution">
    <text evidence="7">Lacks conserved residue(s) required for the propagation of feature annotation.</text>
</comment>
<dbReference type="SUPFAM" id="SSF50475">
    <property type="entry name" value="FMN-binding split barrel"/>
    <property type="match status" value="1"/>
</dbReference>
<feature type="binding site" evidence="7 9">
    <location>
        <position position="189"/>
    </location>
    <ligand>
        <name>FMN</name>
        <dbReference type="ChEBI" id="CHEBI:58210"/>
    </ligand>
</feature>
<sequence length="216" mass="25060">MANQNSDISALRREYVAEGLHKADLRDDPFEQFQSWFDKALIAHPDDATSMTLATADSEGRPGARIVLLKHFDNHGFCWFTDFRSEKGQHLEQNPYAEIMFYWYGLERQVRIRGPVEKLEYAFGERYFNARPIGSRLSAAVSHQSSPVDSRATLEKAVSEMSAAHEDGNIRCPETWGGYRLVPERFEFWQGRENRLHDRFVFSLDDGKWQVDRLQP</sequence>
<evidence type="ECO:0000256" key="3">
    <source>
        <dbReference type="ARBA" id="ARBA00022630"/>
    </source>
</evidence>
<evidence type="ECO:0000256" key="8">
    <source>
        <dbReference type="PIRSR" id="PIRSR000190-1"/>
    </source>
</evidence>
<dbReference type="OrthoDB" id="9780392at2"/>
<evidence type="ECO:0000256" key="5">
    <source>
        <dbReference type="ARBA" id="ARBA00023002"/>
    </source>
</evidence>
<dbReference type="Gene3D" id="2.30.110.10">
    <property type="entry name" value="Electron Transport, Fmn-binding Protein, Chain A"/>
    <property type="match status" value="1"/>
</dbReference>
<comment type="pathway">
    <text evidence="7">Cofactor metabolism; pyridoxal 5'-phosphate salvage; pyridoxal 5'-phosphate from pyridoxamine 5'-phosphate: step 1/1.</text>
</comment>
<feature type="binding site" evidence="7 8">
    <location>
        <position position="135"/>
    </location>
    <ligand>
        <name>substrate</name>
    </ligand>
</feature>
<dbReference type="AlphaFoldDB" id="A0A1H6DL34"/>
<dbReference type="UniPathway" id="UPA01068">
    <property type="reaction ID" value="UER00304"/>
</dbReference>
<comment type="pathway">
    <text evidence="7">Cofactor metabolism; pyridoxal 5'-phosphate salvage; pyridoxal 5'-phosphate from pyridoxine 5'-phosphate: step 1/1.</text>
</comment>
<dbReference type="GO" id="GO:0004733">
    <property type="term" value="F:pyridoxamine phosphate oxidase activity"/>
    <property type="evidence" value="ECO:0007669"/>
    <property type="project" value="UniProtKB-UniRule"/>
</dbReference>
<evidence type="ECO:0000259" key="11">
    <source>
        <dbReference type="Pfam" id="PF10590"/>
    </source>
</evidence>
<feature type="binding site" evidence="7 9">
    <location>
        <position position="87"/>
    </location>
    <ligand>
        <name>FMN</name>
        <dbReference type="ChEBI" id="CHEBI:58210"/>
    </ligand>
</feature>
<dbReference type="InterPro" id="IPR019740">
    <property type="entry name" value="Pyridox_Oxase_CS"/>
</dbReference>
<feature type="binding site" evidence="7 9">
    <location>
        <position position="199"/>
    </location>
    <ligand>
        <name>FMN</name>
        <dbReference type="ChEBI" id="CHEBI:58210"/>
    </ligand>
</feature>
<dbReference type="PROSITE" id="PS01064">
    <property type="entry name" value="PYRIDOX_OXIDASE"/>
    <property type="match status" value="1"/>
</dbReference>
<keyword evidence="4 7" id="KW-0288">FMN</keyword>
<dbReference type="InterPro" id="IPR000659">
    <property type="entry name" value="Pyridox_Oxase"/>
</dbReference>
<dbReference type="PANTHER" id="PTHR10851">
    <property type="entry name" value="PYRIDOXINE-5-PHOSPHATE OXIDASE"/>
    <property type="match status" value="1"/>
</dbReference>
<feature type="binding site" evidence="7 8">
    <location>
        <position position="127"/>
    </location>
    <ligand>
        <name>substrate</name>
    </ligand>
</feature>
<keyword evidence="6 7" id="KW-0664">Pyridoxine biosynthesis</keyword>
<evidence type="ECO:0000259" key="10">
    <source>
        <dbReference type="Pfam" id="PF01243"/>
    </source>
</evidence>
<comment type="catalytic activity">
    <reaction evidence="7">
        <text>pyridoxamine 5'-phosphate + O2 + H2O = pyridoxal 5'-phosphate + H2O2 + NH4(+)</text>
        <dbReference type="Rhea" id="RHEA:15817"/>
        <dbReference type="ChEBI" id="CHEBI:15377"/>
        <dbReference type="ChEBI" id="CHEBI:15379"/>
        <dbReference type="ChEBI" id="CHEBI:16240"/>
        <dbReference type="ChEBI" id="CHEBI:28938"/>
        <dbReference type="ChEBI" id="CHEBI:58451"/>
        <dbReference type="ChEBI" id="CHEBI:597326"/>
        <dbReference type="EC" id="1.4.3.5"/>
    </reaction>
</comment>
<dbReference type="Proteomes" id="UP000236745">
    <property type="component" value="Unassembled WGS sequence"/>
</dbReference>
<keyword evidence="3 7" id="KW-0285">Flavoprotein</keyword>
<dbReference type="EMBL" id="FNVQ01000007">
    <property type="protein sequence ID" value="SEG86040.1"/>
    <property type="molecule type" value="Genomic_DNA"/>
</dbReference>
<evidence type="ECO:0000256" key="9">
    <source>
        <dbReference type="PIRSR" id="PIRSR000190-2"/>
    </source>
</evidence>
<evidence type="ECO:0000313" key="13">
    <source>
        <dbReference type="Proteomes" id="UP000236745"/>
    </source>
</evidence>
<feature type="binding site" evidence="7 8">
    <location>
        <begin position="195"/>
        <end position="197"/>
    </location>
    <ligand>
        <name>substrate</name>
    </ligand>
</feature>
<dbReference type="GO" id="GO:0008615">
    <property type="term" value="P:pyridoxine biosynthetic process"/>
    <property type="evidence" value="ECO:0007669"/>
    <property type="project" value="UniProtKB-UniRule"/>
</dbReference>
<comment type="similarity">
    <text evidence="1 7">Belongs to the pyridoxamine 5'-phosphate oxidase family.</text>
</comment>
<feature type="binding site" evidence="8">
    <location>
        <begin position="12"/>
        <end position="15"/>
    </location>
    <ligand>
        <name>substrate</name>
    </ligand>
</feature>
<dbReference type="Pfam" id="PF10590">
    <property type="entry name" value="PNP_phzG_C"/>
    <property type="match status" value="1"/>
</dbReference>
<dbReference type="InterPro" id="IPR011576">
    <property type="entry name" value="Pyridox_Oxase_N"/>
</dbReference>
<comment type="cofactor">
    <cofactor evidence="7 9">
        <name>FMN</name>
        <dbReference type="ChEBI" id="CHEBI:58210"/>
    </cofactor>
    <text evidence="7 9">Binds 1 FMN per subunit.</text>
</comment>
<protein>
    <recommendedName>
        <fullName evidence="7">Pyridoxine/pyridoxamine 5'-phosphate oxidase</fullName>
        <ecNumber evidence="7">1.4.3.5</ecNumber>
    </recommendedName>
    <alternativeName>
        <fullName evidence="7">PNP/PMP oxidase</fullName>
        <shortName evidence="7">PNPOx</shortName>
    </alternativeName>
    <alternativeName>
        <fullName evidence="7">Pyridoxal 5'-phosphate synthase</fullName>
    </alternativeName>
</protein>
<dbReference type="RefSeq" id="WP_104005544.1">
    <property type="nucleotide sequence ID" value="NZ_FNVQ01000007.1"/>
</dbReference>
<dbReference type="PIRSF" id="PIRSF000190">
    <property type="entry name" value="Pyd_amn-ph_oxd"/>
    <property type="match status" value="1"/>
</dbReference>
<feature type="binding site" evidence="7 8">
    <location>
        <position position="131"/>
    </location>
    <ligand>
        <name>substrate</name>
    </ligand>
</feature>
<evidence type="ECO:0000256" key="2">
    <source>
        <dbReference type="ARBA" id="ARBA00011738"/>
    </source>
</evidence>
<dbReference type="FunFam" id="2.30.110.10:FF:000020">
    <property type="entry name" value="PNPO isoform 11"/>
    <property type="match status" value="1"/>
</dbReference>
<feature type="domain" description="Pyridoxamine 5'-phosphate oxidase N-terminal" evidence="10">
    <location>
        <begin position="47"/>
        <end position="162"/>
    </location>
</feature>
<feature type="domain" description="Pyridoxine 5'-phosphate oxidase dimerisation C-terminal" evidence="11">
    <location>
        <begin position="176"/>
        <end position="216"/>
    </location>
</feature>
<dbReference type="Pfam" id="PF01243">
    <property type="entry name" value="PNPOx_N"/>
    <property type="match status" value="1"/>
</dbReference>
<comment type="function">
    <text evidence="7">Catalyzes the oxidation of either pyridoxine 5'-phosphate (PNP) or pyridoxamine 5'-phosphate (PMP) into pyridoxal 5'-phosphate (PLP).</text>
</comment>
<gene>
    <name evidence="7" type="primary">pdxH</name>
    <name evidence="12" type="ORF">SAMN05444390_10784</name>
</gene>
<feature type="binding site" evidence="7 9">
    <location>
        <position position="109"/>
    </location>
    <ligand>
        <name>FMN</name>
        <dbReference type="ChEBI" id="CHEBI:58210"/>
    </ligand>
</feature>
<dbReference type="PANTHER" id="PTHR10851:SF0">
    <property type="entry name" value="PYRIDOXINE-5'-PHOSPHATE OXIDASE"/>
    <property type="match status" value="1"/>
</dbReference>
<dbReference type="NCBIfam" id="NF004231">
    <property type="entry name" value="PRK05679.1"/>
    <property type="match status" value="1"/>
</dbReference>
<evidence type="ECO:0000256" key="6">
    <source>
        <dbReference type="ARBA" id="ARBA00023096"/>
    </source>
</evidence>